<feature type="transmembrane region" description="Helical" evidence="10">
    <location>
        <begin position="27"/>
        <end position="49"/>
    </location>
</feature>
<evidence type="ECO:0000256" key="9">
    <source>
        <dbReference type="ARBA" id="ARBA00048048"/>
    </source>
</evidence>
<dbReference type="STRING" id="100787.A0A0G4L8G5"/>
<dbReference type="PROSITE" id="PS50216">
    <property type="entry name" value="DHHC"/>
    <property type="match status" value="1"/>
</dbReference>
<name>A0A0G4L8G5_VERLO</name>
<proteinExistence type="inferred from homology"/>
<evidence type="ECO:0000256" key="1">
    <source>
        <dbReference type="ARBA" id="ARBA00004141"/>
    </source>
</evidence>
<feature type="region of interest" description="Disordered" evidence="11">
    <location>
        <begin position="395"/>
        <end position="548"/>
    </location>
</feature>
<dbReference type="GO" id="GO:0016020">
    <property type="term" value="C:membrane"/>
    <property type="evidence" value="ECO:0007669"/>
    <property type="project" value="UniProtKB-SubCell"/>
</dbReference>
<protein>
    <recommendedName>
        <fullName evidence="10">Palmitoyltransferase</fullName>
        <ecNumber evidence="10">2.3.1.225</ecNumber>
    </recommendedName>
</protein>
<accession>A0A0G4L8G5</accession>
<evidence type="ECO:0000256" key="2">
    <source>
        <dbReference type="ARBA" id="ARBA00022679"/>
    </source>
</evidence>
<dbReference type="EC" id="2.3.1.225" evidence="10"/>
<comment type="domain">
    <text evidence="10">The DHHC domain is required for palmitoyltransferase activity.</text>
</comment>
<organism evidence="13 14">
    <name type="scientific">Verticillium longisporum</name>
    <name type="common">Verticillium dahliae var. longisporum</name>
    <dbReference type="NCBI Taxonomy" id="100787"/>
    <lineage>
        <taxon>Eukaryota</taxon>
        <taxon>Fungi</taxon>
        <taxon>Dikarya</taxon>
        <taxon>Ascomycota</taxon>
        <taxon>Pezizomycotina</taxon>
        <taxon>Sordariomycetes</taxon>
        <taxon>Hypocreomycetidae</taxon>
        <taxon>Glomerellales</taxon>
        <taxon>Plectosphaerellaceae</taxon>
        <taxon>Verticillium</taxon>
    </lineage>
</organism>
<comment type="subcellular location">
    <subcellularLocation>
        <location evidence="1">Membrane</location>
        <topology evidence="1">Multi-pass membrane protein</topology>
    </subcellularLocation>
</comment>
<keyword evidence="8 10" id="KW-0012">Acyltransferase</keyword>
<keyword evidence="6" id="KW-0564">Palmitate</keyword>
<reference evidence="13 14" key="1">
    <citation type="submission" date="2015-05" db="EMBL/GenBank/DDBJ databases">
        <authorList>
            <person name="Wang D.B."/>
            <person name="Wang M."/>
        </authorList>
    </citation>
    <scope>NUCLEOTIDE SEQUENCE [LARGE SCALE GENOMIC DNA]</scope>
    <source>
        <strain evidence="13">VL1</strain>
    </source>
</reference>
<feature type="transmembrane region" description="Helical" evidence="10">
    <location>
        <begin position="61"/>
        <end position="79"/>
    </location>
</feature>
<evidence type="ECO:0000313" key="13">
    <source>
        <dbReference type="EMBL" id="CRK18015.1"/>
    </source>
</evidence>
<evidence type="ECO:0000256" key="11">
    <source>
        <dbReference type="SAM" id="MobiDB-lite"/>
    </source>
</evidence>
<keyword evidence="14" id="KW-1185">Reference proteome</keyword>
<sequence>MDSTRPASPTSFTMAGIRRWARRIERCCCTSLTYFPLLFVYGLTTWAVWVDVSIGSSQSKVAWLGNGSSFVALLIYGLLNWSYTTAVFTNPGSTTNDNGYAELPTEAPPTATSFTVKSNGEVRFCKKCQARKPDRAHHCSSCRKCVLKMDHHCPWLATCIGLKNHKAFLLFLIYTTILCFYSFAVSGSWVYVEIVNNTTYVDTLLPINFIILSVVSGIIGIVVGAFTGWHILLASRGQTTIECLEKTRYLSPIRRAMQTNNIRGVPLPQYGQQLLDVHANALPGITRPEEGEEYRSGGPGLDGQRPAFQSYEEVERHNARKRYEDYLDEQDSEKLPNAFDLGAKRNLLHLFGPTPWLWAFPICNTTGNGWSWEASPKWVAAQDRIRRDREAQRAREVNAGWGSDDAPPQFLRPNPPAGAGRHFNQTLAPSPSPSTLTGRKTPSKADRVLGRDPNLYADEMQDAVSMRKLSPRGKTIEDDLFATDDEGHSPEDDAEAAENRAMNLVTNGGWGRGGASGLLRKHSSNSTSPSIGGTGFDRRASAVDDDLD</sequence>
<dbReference type="AlphaFoldDB" id="A0A0G4L8G5"/>
<dbReference type="PANTHER" id="PTHR12246">
    <property type="entry name" value="PALMITOYLTRANSFERASE ZDHHC16"/>
    <property type="match status" value="1"/>
</dbReference>
<keyword evidence="4 10" id="KW-1133">Transmembrane helix</keyword>
<evidence type="ECO:0000256" key="8">
    <source>
        <dbReference type="ARBA" id="ARBA00023315"/>
    </source>
</evidence>
<evidence type="ECO:0000256" key="5">
    <source>
        <dbReference type="ARBA" id="ARBA00023136"/>
    </source>
</evidence>
<evidence type="ECO:0000259" key="12">
    <source>
        <dbReference type="Pfam" id="PF01529"/>
    </source>
</evidence>
<gene>
    <name evidence="13" type="ORF">BN1708_012200</name>
</gene>
<comment type="catalytic activity">
    <reaction evidence="9 10">
        <text>L-cysteinyl-[protein] + hexadecanoyl-CoA = S-hexadecanoyl-L-cysteinyl-[protein] + CoA</text>
        <dbReference type="Rhea" id="RHEA:36683"/>
        <dbReference type="Rhea" id="RHEA-COMP:10131"/>
        <dbReference type="Rhea" id="RHEA-COMP:11032"/>
        <dbReference type="ChEBI" id="CHEBI:29950"/>
        <dbReference type="ChEBI" id="CHEBI:57287"/>
        <dbReference type="ChEBI" id="CHEBI:57379"/>
        <dbReference type="ChEBI" id="CHEBI:74151"/>
        <dbReference type="EC" id="2.3.1.225"/>
    </reaction>
</comment>
<evidence type="ECO:0000256" key="3">
    <source>
        <dbReference type="ARBA" id="ARBA00022692"/>
    </source>
</evidence>
<keyword evidence="5 10" id="KW-0472">Membrane</keyword>
<dbReference type="InterPro" id="IPR039859">
    <property type="entry name" value="PFA4/ZDH16/20/ERF2-like"/>
</dbReference>
<keyword evidence="7" id="KW-0449">Lipoprotein</keyword>
<comment type="similarity">
    <text evidence="10">Belongs to the DHHC palmitoyltransferase family.</text>
</comment>
<evidence type="ECO:0000256" key="4">
    <source>
        <dbReference type="ARBA" id="ARBA00022989"/>
    </source>
</evidence>
<keyword evidence="3 10" id="KW-0812">Transmembrane</keyword>
<feature type="domain" description="Palmitoyltransferase DHHC" evidence="12">
    <location>
        <begin position="120"/>
        <end position="245"/>
    </location>
</feature>
<feature type="transmembrane region" description="Helical" evidence="10">
    <location>
        <begin position="204"/>
        <end position="226"/>
    </location>
</feature>
<feature type="transmembrane region" description="Helical" evidence="10">
    <location>
        <begin position="168"/>
        <end position="192"/>
    </location>
</feature>
<evidence type="ECO:0000256" key="7">
    <source>
        <dbReference type="ARBA" id="ARBA00023288"/>
    </source>
</evidence>
<dbReference type="Pfam" id="PF01529">
    <property type="entry name" value="DHHC"/>
    <property type="match status" value="1"/>
</dbReference>
<dbReference type="EMBL" id="CVQH01009113">
    <property type="protein sequence ID" value="CRK18015.1"/>
    <property type="molecule type" value="Genomic_DNA"/>
</dbReference>
<dbReference type="InterPro" id="IPR001594">
    <property type="entry name" value="Palmitoyltrfase_DHHC"/>
</dbReference>
<dbReference type="Proteomes" id="UP000044602">
    <property type="component" value="Unassembled WGS sequence"/>
</dbReference>
<dbReference type="GO" id="GO:0019706">
    <property type="term" value="F:protein-cysteine S-palmitoyltransferase activity"/>
    <property type="evidence" value="ECO:0007669"/>
    <property type="project" value="UniProtKB-EC"/>
</dbReference>
<evidence type="ECO:0000256" key="6">
    <source>
        <dbReference type="ARBA" id="ARBA00023139"/>
    </source>
</evidence>
<evidence type="ECO:0000256" key="10">
    <source>
        <dbReference type="RuleBase" id="RU079119"/>
    </source>
</evidence>
<evidence type="ECO:0000313" key="14">
    <source>
        <dbReference type="Proteomes" id="UP000044602"/>
    </source>
</evidence>
<keyword evidence="2 10" id="KW-0808">Transferase</keyword>
<feature type="compositionally biased region" description="Polar residues" evidence="11">
    <location>
        <begin position="423"/>
        <end position="440"/>
    </location>
</feature>